<dbReference type="AlphaFoldDB" id="A0A060XND0"/>
<dbReference type="CDD" id="cd00093">
    <property type="entry name" value="HTH_XRE"/>
    <property type="match status" value="1"/>
</dbReference>
<dbReference type="PANTHER" id="PTHR23080">
    <property type="entry name" value="THAP DOMAIN PROTEIN"/>
    <property type="match status" value="1"/>
</dbReference>
<gene>
    <name evidence="2" type="ORF">GSONMT00001711001</name>
</gene>
<dbReference type="PANTHER" id="PTHR23080:SF133">
    <property type="entry name" value="SI:CH211-262I1.5-RELATED"/>
    <property type="match status" value="1"/>
</dbReference>
<organism evidence="2 3">
    <name type="scientific">Oncorhynchus mykiss</name>
    <name type="common">Rainbow trout</name>
    <name type="synonym">Salmo gairdneri</name>
    <dbReference type="NCBI Taxonomy" id="8022"/>
    <lineage>
        <taxon>Eukaryota</taxon>
        <taxon>Metazoa</taxon>
        <taxon>Chordata</taxon>
        <taxon>Craniata</taxon>
        <taxon>Vertebrata</taxon>
        <taxon>Euteleostomi</taxon>
        <taxon>Actinopterygii</taxon>
        <taxon>Neopterygii</taxon>
        <taxon>Teleostei</taxon>
        <taxon>Protacanthopterygii</taxon>
        <taxon>Salmoniformes</taxon>
        <taxon>Salmonidae</taxon>
        <taxon>Salmoninae</taxon>
        <taxon>Oncorhynchus</taxon>
    </lineage>
</organism>
<dbReference type="Pfam" id="PF13613">
    <property type="entry name" value="HTH_Tnp_4"/>
    <property type="match status" value="1"/>
</dbReference>
<accession>A0A060XND0</accession>
<sequence length="120" mass="13503">MVRVNKAKTATASLLGRKSALPQMDECFLFMTRLALGLKQRDLANRYSVCQSTVSRIITSWANILYCLLGSASIWMSPGSVRAHLPLEFKDYADITVLVDFTELCCHSPSSYQLSCLYYH</sequence>
<dbReference type="PaxDb" id="8022-A0A060XND0"/>
<reference evidence="2" key="1">
    <citation type="journal article" date="2014" name="Nat. Commun.">
        <title>The rainbow trout genome provides novel insights into evolution after whole-genome duplication in vertebrates.</title>
        <authorList>
            <person name="Berthelot C."/>
            <person name="Brunet F."/>
            <person name="Chalopin D."/>
            <person name="Juanchich A."/>
            <person name="Bernard M."/>
            <person name="Noel B."/>
            <person name="Bento P."/>
            <person name="Da Silva C."/>
            <person name="Labadie K."/>
            <person name="Alberti A."/>
            <person name="Aury J.M."/>
            <person name="Louis A."/>
            <person name="Dehais P."/>
            <person name="Bardou P."/>
            <person name="Montfort J."/>
            <person name="Klopp C."/>
            <person name="Cabau C."/>
            <person name="Gaspin C."/>
            <person name="Thorgaard G.H."/>
            <person name="Boussaha M."/>
            <person name="Quillet E."/>
            <person name="Guyomard R."/>
            <person name="Galiana D."/>
            <person name="Bobe J."/>
            <person name="Volff J.N."/>
            <person name="Genet C."/>
            <person name="Wincker P."/>
            <person name="Jaillon O."/>
            <person name="Roest Crollius H."/>
            <person name="Guiguen Y."/>
        </authorList>
    </citation>
    <scope>NUCLEOTIDE SEQUENCE [LARGE SCALE GENOMIC DNA]</scope>
</reference>
<dbReference type="EMBL" id="FR905688">
    <property type="protein sequence ID" value="CDQ80976.1"/>
    <property type="molecule type" value="Genomic_DNA"/>
</dbReference>
<evidence type="ECO:0000259" key="1">
    <source>
        <dbReference type="Pfam" id="PF13613"/>
    </source>
</evidence>
<dbReference type="InterPro" id="IPR027805">
    <property type="entry name" value="Transposase_HTH_dom"/>
</dbReference>
<name>A0A060XND0_ONCMY</name>
<evidence type="ECO:0000313" key="2">
    <source>
        <dbReference type="EMBL" id="CDQ80976.1"/>
    </source>
</evidence>
<proteinExistence type="predicted"/>
<dbReference type="Proteomes" id="UP000193380">
    <property type="component" value="Unassembled WGS sequence"/>
</dbReference>
<feature type="domain" description="Transposase Helix-turn-helix" evidence="1">
    <location>
        <begin position="20"/>
        <end position="69"/>
    </location>
</feature>
<reference evidence="2" key="2">
    <citation type="submission" date="2014-03" db="EMBL/GenBank/DDBJ databases">
        <authorList>
            <person name="Genoscope - CEA"/>
        </authorList>
    </citation>
    <scope>NUCLEOTIDE SEQUENCE</scope>
</reference>
<evidence type="ECO:0000313" key="3">
    <source>
        <dbReference type="Proteomes" id="UP000193380"/>
    </source>
</evidence>
<protein>
    <recommendedName>
        <fullName evidence="1">Transposase Helix-turn-helix domain-containing protein</fullName>
    </recommendedName>
</protein>
<dbReference type="InterPro" id="IPR001387">
    <property type="entry name" value="Cro/C1-type_HTH"/>
</dbReference>